<dbReference type="InterPro" id="IPR043129">
    <property type="entry name" value="ATPase_NBD"/>
</dbReference>
<dbReference type="InterPro" id="IPR052519">
    <property type="entry name" value="Euk-type_GlcNAc_Kinase"/>
</dbReference>
<gene>
    <name evidence="2" type="ORF">Vau01_076470</name>
</gene>
<evidence type="ECO:0000313" key="3">
    <source>
        <dbReference type="Proteomes" id="UP000612585"/>
    </source>
</evidence>
<reference evidence="2" key="1">
    <citation type="submission" date="2021-01" db="EMBL/GenBank/DDBJ databases">
        <title>Whole genome shotgun sequence of Virgisporangium aurantiacum NBRC 16421.</title>
        <authorList>
            <person name="Komaki H."/>
            <person name="Tamura T."/>
        </authorList>
    </citation>
    <scope>NUCLEOTIDE SEQUENCE</scope>
    <source>
        <strain evidence="2">NBRC 16421</strain>
    </source>
</reference>
<dbReference type="Pfam" id="PF01869">
    <property type="entry name" value="BcrAD_BadFG"/>
    <property type="match status" value="1"/>
</dbReference>
<evidence type="ECO:0000313" key="2">
    <source>
        <dbReference type="EMBL" id="GIJ60131.1"/>
    </source>
</evidence>
<dbReference type="InterPro" id="IPR002731">
    <property type="entry name" value="ATPase_BadF"/>
</dbReference>
<dbReference type="Proteomes" id="UP000612585">
    <property type="component" value="Unassembled WGS sequence"/>
</dbReference>
<keyword evidence="3" id="KW-1185">Reference proteome</keyword>
<dbReference type="EMBL" id="BOPG01000050">
    <property type="protein sequence ID" value="GIJ60131.1"/>
    <property type="molecule type" value="Genomic_DNA"/>
</dbReference>
<proteinExistence type="predicted"/>
<name>A0A8J4E3H9_9ACTN</name>
<dbReference type="SUPFAM" id="SSF53067">
    <property type="entry name" value="Actin-like ATPase domain"/>
    <property type="match status" value="2"/>
</dbReference>
<evidence type="ECO:0000259" key="1">
    <source>
        <dbReference type="Pfam" id="PF01869"/>
    </source>
</evidence>
<organism evidence="2 3">
    <name type="scientific">Virgisporangium aurantiacum</name>
    <dbReference type="NCBI Taxonomy" id="175570"/>
    <lineage>
        <taxon>Bacteria</taxon>
        <taxon>Bacillati</taxon>
        <taxon>Actinomycetota</taxon>
        <taxon>Actinomycetes</taxon>
        <taxon>Micromonosporales</taxon>
        <taxon>Micromonosporaceae</taxon>
        <taxon>Virgisporangium</taxon>
    </lineage>
</organism>
<protein>
    <recommendedName>
        <fullName evidence="1">ATPase BadF/BadG/BcrA/BcrD type domain-containing protein</fullName>
    </recommendedName>
</protein>
<dbReference type="PANTHER" id="PTHR43190:SF3">
    <property type="entry name" value="N-ACETYL-D-GLUCOSAMINE KINASE"/>
    <property type="match status" value="1"/>
</dbReference>
<dbReference type="AlphaFoldDB" id="A0A8J4E3H9"/>
<dbReference type="PANTHER" id="PTHR43190">
    <property type="entry name" value="N-ACETYL-D-GLUCOSAMINE KINASE"/>
    <property type="match status" value="1"/>
</dbReference>
<accession>A0A8J4E3H9</accession>
<feature type="domain" description="ATPase BadF/BadG/BcrA/BcrD type" evidence="1">
    <location>
        <begin position="22"/>
        <end position="259"/>
    </location>
</feature>
<sequence>MTGDAMAGSGSASLVLGISAEASTVSALLAAPDGEILGTGRAAGANPSAYPMDLITDRLASAVTGALDGTDPARLAGAVLGIAGYSRLTGPDPLRSTWDRLGVRCPVRVVANPVVAFASGTSARRGAVLIAGTGTIAAWIADGEVKHRIDGHGWLVGDDGSGFWLGRQAVRAVLAELDGRGEPTLLRAAVLGTVAGDRVPPDRADQLATLREAVYTQPPIALRRFAGLVPAAAEAGDRVAKRIVDRSVRLLVDTFAAAVDDLPATLTRAASGGDAPGSGGFAGLGGGAVGSGGFAGGAAGLGGGAVGLGGGAVGLGGGAVGLGGGAVGLAGAGGQASGSGLGGSGVPGDVPIVLAGQLLVAPGPIQREVSRRIAARYGRVPVVAGNSAGGAAWMAISEVAPAMSAAAHAHLGACRP</sequence>
<comment type="caution">
    <text evidence="2">The sequence shown here is derived from an EMBL/GenBank/DDBJ whole genome shotgun (WGS) entry which is preliminary data.</text>
</comment>
<dbReference type="RefSeq" id="WP_204003996.1">
    <property type="nucleotide sequence ID" value="NZ_BOPG01000050.1"/>
</dbReference>
<dbReference type="Gene3D" id="3.30.420.40">
    <property type="match status" value="2"/>
</dbReference>